<dbReference type="AlphaFoldDB" id="A0A8J3KDT9"/>
<evidence type="ECO:0000313" key="2">
    <source>
        <dbReference type="Proteomes" id="UP000619293"/>
    </source>
</evidence>
<reference evidence="1 2" key="1">
    <citation type="submission" date="2021-01" db="EMBL/GenBank/DDBJ databases">
        <title>Whole genome shotgun sequence of Catellatospora chokoriensis NBRC 107358.</title>
        <authorList>
            <person name="Komaki H."/>
            <person name="Tamura T."/>
        </authorList>
    </citation>
    <scope>NUCLEOTIDE SEQUENCE [LARGE SCALE GENOMIC DNA]</scope>
    <source>
        <strain evidence="1 2">NBRC 107358</strain>
    </source>
</reference>
<dbReference type="EMBL" id="BONG01000083">
    <property type="protein sequence ID" value="GIF94129.1"/>
    <property type="molecule type" value="Genomic_DNA"/>
</dbReference>
<evidence type="ECO:0000313" key="1">
    <source>
        <dbReference type="EMBL" id="GIF94129.1"/>
    </source>
</evidence>
<dbReference type="RefSeq" id="WP_191843483.1">
    <property type="nucleotide sequence ID" value="NZ_BAAALB010000055.1"/>
</dbReference>
<gene>
    <name evidence="1" type="ORF">Cch02nite_75730</name>
</gene>
<accession>A0A8J3KDT9</accession>
<protein>
    <submittedName>
        <fullName evidence="1">Uncharacterized protein</fullName>
    </submittedName>
</protein>
<keyword evidence="2" id="KW-1185">Reference proteome</keyword>
<dbReference type="Proteomes" id="UP000619293">
    <property type="component" value="Unassembled WGS sequence"/>
</dbReference>
<name>A0A8J3KDT9_9ACTN</name>
<sequence length="242" mass="25616">MWLVLCHPDDHAALWAYTALKARGLAPLRLVCPQALACATHVVHRIDAHGARFELSLADGSTLASKQIRGVLNRMSSLPVAHLGPADDVDSRYAAEELSALALSWLSCISPVMVNRPSPRGLPGAWRPAAQWAVLAAQAGLAVSAVPLYSPGLHPRPLAPARVVVVAAGTAYGAPAPEAVMRACVQLADAAELDLLSVGFHVEPDGTWRFAHADPLPDLRLGGQALIGRLHDHLLNLPWSPS</sequence>
<proteinExistence type="predicted"/>
<comment type="caution">
    <text evidence="1">The sequence shown here is derived from an EMBL/GenBank/DDBJ whole genome shotgun (WGS) entry which is preliminary data.</text>
</comment>
<organism evidence="1 2">
    <name type="scientific">Catellatospora chokoriensis</name>
    <dbReference type="NCBI Taxonomy" id="310353"/>
    <lineage>
        <taxon>Bacteria</taxon>
        <taxon>Bacillati</taxon>
        <taxon>Actinomycetota</taxon>
        <taxon>Actinomycetes</taxon>
        <taxon>Micromonosporales</taxon>
        <taxon>Micromonosporaceae</taxon>
        <taxon>Catellatospora</taxon>
    </lineage>
</organism>